<reference evidence="6 8" key="2">
    <citation type="submission" date="2023-09" db="EMBL/GenBank/DDBJ databases">
        <title>Complete-Gapless Cercospora beticola genome.</title>
        <authorList>
            <person name="Wyatt N.A."/>
            <person name="Spanner R.E."/>
            <person name="Bolton M.D."/>
        </authorList>
    </citation>
    <scope>NUCLEOTIDE SEQUENCE [LARGE SCALE GENOMIC DNA]</scope>
    <source>
        <strain evidence="6">Cb09-40</strain>
    </source>
</reference>
<dbReference type="InterPro" id="IPR037293">
    <property type="entry name" value="Gal_Oxidase_central_sf"/>
</dbReference>
<evidence type="ECO:0000313" key="6">
    <source>
        <dbReference type="EMBL" id="WPA98703.1"/>
    </source>
</evidence>
<dbReference type="InterPro" id="IPR015202">
    <property type="entry name" value="GO-like_E_set"/>
</dbReference>
<dbReference type="SUPFAM" id="SSF81296">
    <property type="entry name" value="E set domains"/>
    <property type="match status" value="1"/>
</dbReference>
<dbReference type="SMART" id="SM00321">
    <property type="entry name" value="WSC"/>
    <property type="match status" value="6"/>
</dbReference>
<dbReference type="OrthoDB" id="2019572at2759"/>
<dbReference type="SUPFAM" id="SSF50965">
    <property type="entry name" value="Galactose oxidase, central domain"/>
    <property type="match status" value="1"/>
</dbReference>
<feature type="domain" description="WSC" evidence="4">
    <location>
        <begin position="359"/>
        <end position="457"/>
    </location>
</feature>
<reference evidence="5 7" key="1">
    <citation type="submission" date="2015-10" db="EMBL/GenBank/DDBJ databases">
        <title>The cercosporin biosynthetic gene cluster was horizontally transferred to several fungal lineages and shown to be expanded in Cercospora beticola based on microsynteny with recipient genomes.</title>
        <authorList>
            <person name="De Jonge R."/>
            <person name="Ebert M.K."/>
            <person name="Suttle J.C."/>
            <person name="Jurick Ii W.M."/>
            <person name="Secor G.A."/>
            <person name="Thomma B.P."/>
            <person name="Van De Peer Y."/>
            <person name="Bolton M.D."/>
        </authorList>
    </citation>
    <scope>NUCLEOTIDE SEQUENCE [LARGE SCALE GENOMIC DNA]</scope>
    <source>
        <strain evidence="5 7">09-40</strain>
    </source>
</reference>
<feature type="domain" description="WSC" evidence="4">
    <location>
        <begin position="150"/>
        <end position="245"/>
    </location>
</feature>
<dbReference type="Pfam" id="PF09118">
    <property type="entry name" value="GO-like_E_set"/>
    <property type="match status" value="1"/>
</dbReference>
<name>A0A2G5HZB0_CERBT</name>
<dbReference type="InterPro" id="IPR009880">
    <property type="entry name" value="Glyoxal_oxidase_N"/>
</dbReference>
<feature type="domain" description="WSC" evidence="4">
    <location>
        <begin position="619"/>
        <end position="721"/>
    </location>
</feature>
<feature type="domain" description="WSC" evidence="4">
    <location>
        <begin position="506"/>
        <end position="600"/>
    </location>
</feature>
<proteinExistence type="predicted"/>
<feature type="signal peptide" evidence="3">
    <location>
        <begin position="1"/>
        <end position="21"/>
    </location>
</feature>
<dbReference type="CDD" id="cd02851">
    <property type="entry name" value="E_set_GO_C"/>
    <property type="match status" value="1"/>
</dbReference>
<evidence type="ECO:0000256" key="2">
    <source>
        <dbReference type="SAM" id="MobiDB-lite"/>
    </source>
</evidence>
<evidence type="ECO:0000259" key="4">
    <source>
        <dbReference type="PROSITE" id="PS51212"/>
    </source>
</evidence>
<feature type="chain" id="PRO_5013902211" evidence="3">
    <location>
        <begin position="22"/>
        <end position="1245"/>
    </location>
</feature>
<dbReference type="EMBL" id="LKMD01000102">
    <property type="protein sequence ID" value="PIA97582.1"/>
    <property type="molecule type" value="Genomic_DNA"/>
</dbReference>
<dbReference type="Pfam" id="PF01822">
    <property type="entry name" value="WSC"/>
    <property type="match status" value="6"/>
</dbReference>
<evidence type="ECO:0000313" key="5">
    <source>
        <dbReference type="EMBL" id="PIA97582.1"/>
    </source>
</evidence>
<feature type="domain" description="WSC" evidence="4">
    <location>
        <begin position="263"/>
        <end position="358"/>
    </location>
</feature>
<accession>A0A2G5HZB0</accession>
<dbReference type="InterPro" id="IPR002889">
    <property type="entry name" value="WSC_carb-bd"/>
</dbReference>
<dbReference type="PANTHER" id="PTHR32208">
    <property type="entry name" value="SECRETED PROTEIN-RELATED"/>
    <property type="match status" value="1"/>
</dbReference>
<dbReference type="PANTHER" id="PTHR32208:SF105">
    <property type="entry name" value="COPPER RADICAL OXIDASE"/>
    <property type="match status" value="1"/>
</dbReference>
<dbReference type="EMBL" id="CP134185">
    <property type="protein sequence ID" value="WPA98703.1"/>
    <property type="molecule type" value="Genomic_DNA"/>
</dbReference>
<dbReference type="InterPro" id="IPR014756">
    <property type="entry name" value="Ig_E-set"/>
</dbReference>
<dbReference type="PROSITE" id="PS51212">
    <property type="entry name" value="WSC"/>
    <property type="match status" value="6"/>
</dbReference>
<evidence type="ECO:0000313" key="8">
    <source>
        <dbReference type="Proteomes" id="UP001302367"/>
    </source>
</evidence>
<sequence length="1245" mass="131523">MSPKAFVLATVASCLTSTVTGSALLSRQNELSTAANDTLPNGWSYIGCYSDGNPRVLNGHGYRNTTGMTGAMCTAYCNRLKFVYGATEYSEECYCGNYLANSTSLRNDTECAMSCAGNSSEVCGGLDRLTVYYANRAAPAGPSINPGPAGWKSGGCWTDSNDRTLKNRVDTPGGTSEATVALCTSACTDGGYSLAGVEYGGECYCDNYLAKTGVKADNSDCNMPCNGNSSEFCGAGNRLNLYSAGSNEPSTKPVSKVPPKPVNWISRGCITDNVGGRTLPYGAEVAGGSRNMTNNNCVAACKEAGYTIAGTEYSGECFCGNSLAGAQPATDGRCNMPCNGNNGDICGGPNGLSVLQFNGWSTLGCYTDNTGRRTLRYGQDVPGGGQNMSIEACTSTCQRLKYNFAGVEYAGECFCDNQISNGGGPAPDGDAQCTMACNGNQDQICGGPNRLNMFAFNNTNVPTTTNSATTATGTSGGGSTTSTTPAAETTPSAKPTGGVNETAILPFKYAGCYTDTNATGRSVGNRQTDDPEMTVESCISVCSTKGYTVAGMQYARECYCDYFLRNSPSLVDDDECNMPCAGNEDEDCGAGGRNSVYTNGTIADYIPPTFLPDSQLPDNWTYTGCLADNVNNQRSIPYFMEFDNDNSNGKCIETCAKFGFTVAATEYAVQCYCGDTQNYLDAGVQFTANSSCNMRCSNDTAGANGGEICGGQNALSVYTWKEPFDQWSFASGAEAGRFENALRLPIVPLITAPARNGKVMFIEKFGTSLVGGSTGAYEFDPLSGDFRTLHVETDVFCAASITLPDRAGRQLNVGGWSLPSTKGVRLYAPNGSPGNASTNDWQEDVSQLALLEGRWYPSAMVLANGSVLIAGGEEGSNGAPVPSLELLPQTGNLIDAPYLLRTDPNNLYPFLIVLPSGNIFIGYYNEALLLDPGSLQPVRQLPNMPGSVDRPDSGRTYPFEGTAVVLPQVAPYSDPLEILICGGSNPGVAIALDNCITIEPDNPASNWTIERMPSKRVMTYMAALPDGTYWITGGAHQGVAGFGLATDPNLSSVLYDPSKPKGKRMTVMANTTIARLYHSEATLLDDGRVMVSGSDPQDTRFPEEYQIEYYYPPYLTSGAPRPAFTVQDQDWAYGSSHTLSVSSSGSGGNMRATAMGAVASTHGNSMGQRTFFLETSCSGGSCTVTAPPNANICPPGWFQIFLLDGDNIPSTASWVRIGGDPSELGNWPQGNTFTRPGMGAPDRLF</sequence>
<dbReference type="Gene3D" id="2.60.40.10">
    <property type="entry name" value="Immunoglobulins"/>
    <property type="match status" value="1"/>
</dbReference>
<dbReference type="AlphaFoldDB" id="A0A2G5HZB0"/>
<feature type="compositionally biased region" description="Low complexity" evidence="2">
    <location>
        <begin position="480"/>
        <end position="496"/>
    </location>
</feature>
<evidence type="ECO:0000256" key="1">
    <source>
        <dbReference type="ARBA" id="ARBA00022729"/>
    </source>
</evidence>
<feature type="compositionally biased region" description="Low complexity" evidence="2">
    <location>
        <begin position="464"/>
        <end position="473"/>
    </location>
</feature>
<dbReference type="Gene3D" id="2.130.10.80">
    <property type="entry name" value="Galactose oxidase/kelch, beta-propeller"/>
    <property type="match status" value="1"/>
</dbReference>
<gene>
    <name evidence="5" type="ORF">CB0940_06089</name>
    <name evidence="6" type="ORF">RHO25_003316</name>
</gene>
<evidence type="ECO:0000313" key="7">
    <source>
        <dbReference type="Proteomes" id="UP000230605"/>
    </source>
</evidence>
<keyword evidence="8" id="KW-1185">Reference proteome</keyword>
<organism evidence="5 7">
    <name type="scientific">Cercospora beticola</name>
    <name type="common">Sugarbeet leaf spot fungus</name>
    <dbReference type="NCBI Taxonomy" id="122368"/>
    <lineage>
        <taxon>Eukaryota</taxon>
        <taxon>Fungi</taxon>
        <taxon>Dikarya</taxon>
        <taxon>Ascomycota</taxon>
        <taxon>Pezizomycotina</taxon>
        <taxon>Dothideomycetes</taxon>
        <taxon>Dothideomycetidae</taxon>
        <taxon>Mycosphaerellales</taxon>
        <taxon>Mycosphaerellaceae</taxon>
        <taxon>Cercospora</taxon>
    </lineage>
</organism>
<keyword evidence="1 3" id="KW-0732">Signal</keyword>
<dbReference type="InterPro" id="IPR011043">
    <property type="entry name" value="Gal_Oxase/kelch_b-propeller"/>
</dbReference>
<evidence type="ECO:0000256" key="3">
    <source>
        <dbReference type="SAM" id="SignalP"/>
    </source>
</evidence>
<dbReference type="Proteomes" id="UP000230605">
    <property type="component" value="Chromosome 2"/>
</dbReference>
<dbReference type="InterPro" id="IPR013783">
    <property type="entry name" value="Ig-like_fold"/>
</dbReference>
<dbReference type="Pfam" id="PF07250">
    <property type="entry name" value="Glyoxal_oxid_N"/>
    <property type="match status" value="1"/>
</dbReference>
<feature type="region of interest" description="Disordered" evidence="2">
    <location>
        <begin position="464"/>
        <end position="498"/>
    </location>
</feature>
<protein>
    <submittedName>
        <fullName evidence="5">Putative fungistatic metabolite</fullName>
    </submittedName>
</protein>
<dbReference type="Proteomes" id="UP001302367">
    <property type="component" value="Chromosome 2"/>
</dbReference>
<feature type="domain" description="WSC" evidence="4">
    <location>
        <begin position="42"/>
        <end position="135"/>
    </location>
</feature>